<name>A0ABS3PU53_9FLAO</name>
<sequence>MKKIKEQIEELNLKLPERIKESISFGGFDKTLKKYNNIEQPKIGNKETTEIMPVFEKYYIQNEGVRKVLF</sequence>
<organism evidence="1 2">
    <name type="scientific">Capnocytophaga bilenii</name>
    <dbReference type="NCBI Taxonomy" id="2819369"/>
    <lineage>
        <taxon>Bacteria</taxon>
        <taxon>Pseudomonadati</taxon>
        <taxon>Bacteroidota</taxon>
        <taxon>Flavobacteriia</taxon>
        <taxon>Flavobacteriales</taxon>
        <taxon>Flavobacteriaceae</taxon>
        <taxon>Capnocytophaga</taxon>
    </lineage>
</organism>
<proteinExistence type="predicted"/>
<dbReference type="Proteomes" id="UP000681610">
    <property type="component" value="Unassembled WGS sequence"/>
</dbReference>
<keyword evidence="2" id="KW-1185">Reference proteome</keyword>
<comment type="caution">
    <text evidence="1">The sequence shown here is derived from an EMBL/GenBank/DDBJ whole genome shotgun (WGS) entry which is preliminary data.</text>
</comment>
<reference evidence="1 2" key="1">
    <citation type="submission" date="2021-03" db="EMBL/GenBank/DDBJ databases">
        <title>Isolation and description of Capnocytophaga bilenii sp. nov., a novel Capnocytophaga species, isolated from a gingivitis subject.</title>
        <authorList>
            <person name="Antezack A."/>
            <person name="Monnet-Corti V."/>
            <person name="La Scola B."/>
        </authorList>
    </citation>
    <scope>NUCLEOTIDE SEQUENCE [LARGE SCALE GENOMIC DNA]</scope>
    <source>
        <strain evidence="1 2">Marseille-Q4570</strain>
    </source>
</reference>
<gene>
    <name evidence="1" type="ORF">J4N46_00040</name>
</gene>
<protein>
    <submittedName>
        <fullName evidence="1">Uncharacterized protein</fullName>
    </submittedName>
</protein>
<accession>A0ABS3PU53</accession>
<evidence type="ECO:0000313" key="2">
    <source>
        <dbReference type="Proteomes" id="UP000681610"/>
    </source>
</evidence>
<evidence type="ECO:0000313" key="1">
    <source>
        <dbReference type="EMBL" id="MBO1882869.1"/>
    </source>
</evidence>
<dbReference type="RefSeq" id="WP_208057367.1">
    <property type="nucleotide sequence ID" value="NZ_JAGDYP010000001.1"/>
</dbReference>
<dbReference type="EMBL" id="JAGDYP010000001">
    <property type="protein sequence ID" value="MBO1882869.1"/>
    <property type="molecule type" value="Genomic_DNA"/>
</dbReference>